<organism evidence="1 2">
    <name type="scientific">Streptomyces virginiae</name>
    <name type="common">Streptomyces cinnamonensis</name>
    <dbReference type="NCBI Taxonomy" id="1961"/>
    <lineage>
        <taxon>Bacteria</taxon>
        <taxon>Bacillati</taxon>
        <taxon>Actinomycetota</taxon>
        <taxon>Actinomycetes</taxon>
        <taxon>Kitasatosporales</taxon>
        <taxon>Streptomycetaceae</taxon>
        <taxon>Streptomyces</taxon>
    </lineage>
</organism>
<dbReference type="Pfam" id="PF10604">
    <property type="entry name" value="Polyketide_cyc2"/>
    <property type="match status" value="1"/>
</dbReference>
<dbReference type="Gene3D" id="3.30.530.20">
    <property type="match status" value="1"/>
</dbReference>
<dbReference type="SUPFAM" id="SSF55961">
    <property type="entry name" value="Bet v1-like"/>
    <property type="match status" value="1"/>
</dbReference>
<dbReference type="EMBL" id="CP108090">
    <property type="protein sequence ID" value="WUQ17237.1"/>
    <property type="molecule type" value="Genomic_DNA"/>
</dbReference>
<dbReference type="InterPro" id="IPR019587">
    <property type="entry name" value="Polyketide_cyclase/dehydratase"/>
</dbReference>
<protein>
    <submittedName>
        <fullName evidence="1">SRPBCC family protein</fullName>
    </submittedName>
</protein>
<evidence type="ECO:0000313" key="2">
    <source>
        <dbReference type="Proteomes" id="UP001432039"/>
    </source>
</evidence>
<reference evidence="1" key="1">
    <citation type="submission" date="2022-10" db="EMBL/GenBank/DDBJ databases">
        <title>The complete genomes of actinobacterial strains from the NBC collection.</title>
        <authorList>
            <person name="Joergensen T.S."/>
            <person name="Alvarez Arevalo M."/>
            <person name="Sterndorff E.B."/>
            <person name="Faurdal D."/>
            <person name="Vuksanovic O."/>
            <person name="Mourched A.-S."/>
            <person name="Charusanti P."/>
            <person name="Shaw S."/>
            <person name="Blin K."/>
            <person name="Weber T."/>
        </authorList>
    </citation>
    <scope>NUCLEOTIDE SEQUENCE</scope>
    <source>
        <strain evidence="1">NBC_00248</strain>
    </source>
</reference>
<dbReference type="RefSeq" id="WP_328965462.1">
    <property type="nucleotide sequence ID" value="NZ_CP108090.1"/>
</dbReference>
<proteinExistence type="predicted"/>
<name>A0ABZ1TN67_STRVG</name>
<dbReference type="InterPro" id="IPR023393">
    <property type="entry name" value="START-like_dom_sf"/>
</dbReference>
<gene>
    <name evidence="1" type="ORF">OG517_40865</name>
</gene>
<dbReference type="Proteomes" id="UP001432039">
    <property type="component" value="Chromosome"/>
</dbReference>
<evidence type="ECO:0000313" key="1">
    <source>
        <dbReference type="EMBL" id="WUQ17237.1"/>
    </source>
</evidence>
<dbReference type="CDD" id="cd07812">
    <property type="entry name" value="SRPBCC"/>
    <property type="match status" value="1"/>
</dbReference>
<sequence length="150" mass="16950">MAVRHQLIRRAPRSVWAVLADPTLYGEWVVGPTESTPLDQLWPEVGSRLRYAVRVGPWSTEGVTTVRHRELGKELELEASFKALGTARIFLQLRPWGEETVVICDEHPLRGLGGSLHNSVIETALQFRHRGMLARLARVVEQQPDEVLRA</sequence>
<accession>A0ABZ1TN67</accession>
<keyword evidence="2" id="KW-1185">Reference proteome</keyword>